<evidence type="ECO:0000256" key="5">
    <source>
        <dbReference type="ARBA" id="ARBA00022685"/>
    </source>
</evidence>
<evidence type="ECO:0000256" key="6">
    <source>
        <dbReference type="ARBA" id="ARBA00022702"/>
    </source>
</evidence>
<evidence type="ECO:0000313" key="10">
    <source>
        <dbReference type="EMBL" id="KPP65545.1"/>
    </source>
</evidence>
<dbReference type="InterPro" id="IPR018142">
    <property type="entry name" value="Somatostatin/Cortistatin_C"/>
</dbReference>
<dbReference type="GO" id="GO:0030334">
    <property type="term" value="P:regulation of cell migration"/>
    <property type="evidence" value="ECO:0007669"/>
    <property type="project" value="TreeGrafter"/>
</dbReference>
<dbReference type="AlphaFoldDB" id="A0A0N8JY49"/>
<dbReference type="PANTHER" id="PTHR10558:SF2">
    <property type="entry name" value="SOMATOSTATIN"/>
    <property type="match status" value="1"/>
</dbReference>
<feature type="transmembrane region" description="Helical" evidence="8">
    <location>
        <begin position="6"/>
        <end position="31"/>
    </location>
</feature>
<keyword evidence="7" id="KW-1015">Disulfide bond</keyword>
<proteinExistence type="inferred from homology"/>
<comment type="subcellular location">
    <subcellularLocation>
        <location evidence="2">Secreted</location>
    </subcellularLocation>
</comment>
<evidence type="ECO:0000259" key="9">
    <source>
        <dbReference type="Pfam" id="PF03002"/>
    </source>
</evidence>
<feature type="domain" description="Somatostatin/Cortistatin C-terminal" evidence="9">
    <location>
        <begin position="224"/>
        <end position="241"/>
    </location>
</feature>
<evidence type="ECO:0000256" key="3">
    <source>
        <dbReference type="ARBA" id="ARBA00008327"/>
    </source>
</evidence>
<feature type="non-terminal residue" evidence="10">
    <location>
        <position position="1"/>
    </location>
</feature>
<keyword evidence="8" id="KW-1133">Transmembrane helix</keyword>
<gene>
    <name evidence="10" type="ORF">Z043_116029</name>
</gene>
<reference evidence="10 11" key="1">
    <citation type="submission" date="2015-08" db="EMBL/GenBank/DDBJ databases">
        <title>The genome of the Asian arowana (Scleropages formosus).</title>
        <authorList>
            <person name="Tan M.H."/>
            <person name="Gan H.M."/>
            <person name="Croft L.J."/>
            <person name="Austin C.M."/>
        </authorList>
    </citation>
    <scope>NUCLEOTIDE SEQUENCE [LARGE SCALE GENOMIC DNA]</scope>
    <source>
        <strain evidence="10">Aro1</strain>
    </source>
</reference>
<protein>
    <submittedName>
        <fullName evidence="10">Preprosomatostatin-like</fullName>
    </submittedName>
</protein>
<dbReference type="PANTHER" id="PTHR10558">
    <property type="entry name" value="SOMATOSTATIN"/>
    <property type="match status" value="1"/>
</dbReference>
<dbReference type="Pfam" id="PF03002">
    <property type="entry name" value="Somatostatin"/>
    <property type="match status" value="1"/>
</dbReference>
<dbReference type="InterPro" id="IPR004250">
    <property type="entry name" value="Somatostatin"/>
</dbReference>
<comment type="similarity">
    <text evidence="3">Belongs to the somatostatin family.</text>
</comment>
<keyword evidence="8" id="KW-0472">Membrane</keyword>
<evidence type="ECO:0000256" key="7">
    <source>
        <dbReference type="ARBA" id="ARBA00023157"/>
    </source>
</evidence>
<keyword evidence="8" id="KW-0812">Transmembrane</keyword>
<dbReference type="EMBL" id="JARO02006240">
    <property type="protein sequence ID" value="KPP65545.1"/>
    <property type="molecule type" value="Genomic_DNA"/>
</dbReference>
<evidence type="ECO:0000256" key="4">
    <source>
        <dbReference type="ARBA" id="ARBA00022525"/>
    </source>
</evidence>
<dbReference type="STRING" id="113540.ENSSFOP00015023922"/>
<evidence type="ECO:0000256" key="8">
    <source>
        <dbReference type="SAM" id="Phobius"/>
    </source>
</evidence>
<dbReference type="Proteomes" id="UP000034805">
    <property type="component" value="Unassembled WGS sequence"/>
</dbReference>
<keyword evidence="4" id="KW-0964">Secreted</keyword>
<evidence type="ECO:0000256" key="2">
    <source>
        <dbReference type="ARBA" id="ARBA00004613"/>
    </source>
</evidence>
<evidence type="ECO:0000313" key="11">
    <source>
        <dbReference type="Proteomes" id="UP000034805"/>
    </source>
</evidence>
<dbReference type="GO" id="GO:0005179">
    <property type="term" value="F:hormone activity"/>
    <property type="evidence" value="ECO:0007669"/>
    <property type="project" value="UniProtKB-KW"/>
</dbReference>
<sequence>TSTGPIMKICQIHCTLVLLGLVLGLFCPIAASQPDLRYRSFLQRAHAAAMSPQDWSKQAVENLLSQLAPPQGEVPQGEVSAADEGEEVRVDLERSLDPNNLPPHRKMLSSRVRCALALLSLALAVSCVSAAPSDLKLRQLLQSGVAANRSLSQLDLENPLHHRAPPTYHPAWIDLTRYTLAELLSELAQVENEALEPDELSRAADQEEVRLELERAAGPVLAPRERKAGCKNFFWKTFTSC</sequence>
<keyword evidence="5" id="KW-0165">Cleavage on pair of basic residues</keyword>
<evidence type="ECO:0000256" key="1">
    <source>
        <dbReference type="ARBA" id="ARBA00003524"/>
    </source>
</evidence>
<comment type="caution">
    <text evidence="10">The sequence shown here is derived from an EMBL/GenBank/DDBJ whole genome shotgun (WGS) entry which is preliminary data.</text>
</comment>
<keyword evidence="6" id="KW-0372">Hormone</keyword>
<organism evidence="10 11">
    <name type="scientific">Scleropages formosus</name>
    <name type="common">Asian bonytongue</name>
    <name type="synonym">Osteoglossum formosum</name>
    <dbReference type="NCBI Taxonomy" id="113540"/>
    <lineage>
        <taxon>Eukaryota</taxon>
        <taxon>Metazoa</taxon>
        <taxon>Chordata</taxon>
        <taxon>Craniata</taxon>
        <taxon>Vertebrata</taxon>
        <taxon>Euteleostomi</taxon>
        <taxon>Actinopterygii</taxon>
        <taxon>Neopterygii</taxon>
        <taxon>Teleostei</taxon>
        <taxon>Osteoglossocephala</taxon>
        <taxon>Osteoglossomorpha</taxon>
        <taxon>Osteoglossiformes</taxon>
        <taxon>Osteoglossidae</taxon>
        <taxon>Scleropages</taxon>
    </lineage>
</organism>
<accession>A0A0N8JY49</accession>
<dbReference type="GO" id="GO:0005615">
    <property type="term" value="C:extracellular space"/>
    <property type="evidence" value="ECO:0007669"/>
    <property type="project" value="TreeGrafter"/>
</dbReference>
<comment type="function">
    <text evidence="1">Somatostatin inhibits the release of somatotropin.</text>
</comment>
<name>A0A0N8JY49_SCLFO</name>